<comment type="caution">
    <text evidence="6">The sequence shown here is derived from an EMBL/GenBank/DDBJ whole genome shotgun (WGS) entry which is preliminary data.</text>
</comment>
<accession>A0A2N5WYU2</accession>
<evidence type="ECO:0000256" key="2">
    <source>
        <dbReference type="ARBA" id="ARBA00022692"/>
    </source>
</evidence>
<dbReference type="InterPro" id="IPR010652">
    <property type="entry name" value="DUF1232"/>
</dbReference>
<evidence type="ECO:0000259" key="5">
    <source>
        <dbReference type="Pfam" id="PF06803"/>
    </source>
</evidence>
<dbReference type="OrthoDB" id="9804184at2"/>
<dbReference type="Proteomes" id="UP000235005">
    <property type="component" value="Unassembled WGS sequence"/>
</dbReference>
<sequence length="123" mass="13464">MSRHNQYEDAFSEQGFWNKLKKYASAAGREVVEKALLLFYAMQEEQAPAWAKATIAGALGYFIVPLDAITDLTPAVGYADDLGVLVLALAAVASYINDDVRQKTAARMEAWFGSEEDEQPADG</sequence>
<dbReference type="RefSeq" id="WP_076001096.1">
    <property type="nucleotide sequence ID" value="NZ_PKUS01000030.1"/>
</dbReference>
<dbReference type="InterPro" id="IPR016983">
    <property type="entry name" value="UCP031804"/>
</dbReference>
<keyword evidence="3" id="KW-1133">Transmembrane helix</keyword>
<organism evidence="6 7">
    <name type="scientific">Pseudohalioglobus lutimaris</name>
    <dbReference type="NCBI Taxonomy" id="1737061"/>
    <lineage>
        <taxon>Bacteria</taxon>
        <taxon>Pseudomonadati</taxon>
        <taxon>Pseudomonadota</taxon>
        <taxon>Gammaproteobacteria</taxon>
        <taxon>Cellvibrionales</taxon>
        <taxon>Halieaceae</taxon>
        <taxon>Pseudohalioglobus</taxon>
    </lineage>
</organism>
<keyword evidence="7" id="KW-1185">Reference proteome</keyword>
<keyword evidence="4" id="KW-0472">Membrane</keyword>
<evidence type="ECO:0000313" key="7">
    <source>
        <dbReference type="Proteomes" id="UP000235005"/>
    </source>
</evidence>
<comment type="subcellular location">
    <subcellularLocation>
        <location evidence="1">Endomembrane system</location>
        <topology evidence="1">Multi-pass membrane protein</topology>
    </subcellularLocation>
</comment>
<evidence type="ECO:0000313" key="6">
    <source>
        <dbReference type="EMBL" id="PLW67389.1"/>
    </source>
</evidence>
<dbReference type="PIRSF" id="PIRSF031804">
    <property type="entry name" value="UCP031804"/>
    <property type="match status" value="1"/>
</dbReference>
<keyword evidence="2" id="KW-0812">Transmembrane</keyword>
<evidence type="ECO:0000256" key="4">
    <source>
        <dbReference type="ARBA" id="ARBA00023136"/>
    </source>
</evidence>
<dbReference type="EMBL" id="PKUS01000030">
    <property type="protein sequence ID" value="PLW67389.1"/>
    <property type="molecule type" value="Genomic_DNA"/>
</dbReference>
<feature type="domain" description="DUF1232" evidence="5">
    <location>
        <begin position="51"/>
        <end position="87"/>
    </location>
</feature>
<dbReference type="GO" id="GO:0012505">
    <property type="term" value="C:endomembrane system"/>
    <property type="evidence" value="ECO:0007669"/>
    <property type="project" value="UniProtKB-SubCell"/>
</dbReference>
<evidence type="ECO:0000256" key="1">
    <source>
        <dbReference type="ARBA" id="ARBA00004127"/>
    </source>
</evidence>
<name>A0A2N5WYU2_9GAMM</name>
<dbReference type="Pfam" id="PF06803">
    <property type="entry name" value="DUF1232"/>
    <property type="match status" value="1"/>
</dbReference>
<dbReference type="AlphaFoldDB" id="A0A2N5WYU2"/>
<evidence type="ECO:0000256" key="3">
    <source>
        <dbReference type="ARBA" id="ARBA00022989"/>
    </source>
</evidence>
<protein>
    <submittedName>
        <fullName evidence="6">DUF1232 domain-containing protein</fullName>
    </submittedName>
</protein>
<proteinExistence type="predicted"/>
<gene>
    <name evidence="6" type="ORF">C0039_17560</name>
</gene>
<reference evidence="6 7" key="1">
    <citation type="submission" date="2018-01" db="EMBL/GenBank/DDBJ databases">
        <title>The draft genome sequence of Halioglobus lutimaris HF004.</title>
        <authorList>
            <person name="Du Z.-J."/>
            <person name="Shi M.-J."/>
        </authorList>
    </citation>
    <scope>NUCLEOTIDE SEQUENCE [LARGE SCALE GENOMIC DNA]</scope>
    <source>
        <strain evidence="6 7">HF004</strain>
    </source>
</reference>